<dbReference type="InterPro" id="IPR017900">
    <property type="entry name" value="4Fe4S_Fe_S_CS"/>
</dbReference>
<dbReference type="PROSITE" id="PS00198">
    <property type="entry name" value="4FE4S_FER_1"/>
    <property type="match status" value="1"/>
</dbReference>
<dbReference type="SFLD" id="SFLDS00029">
    <property type="entry name" value="Radical_SAM"/>
    <property type="match status" value="1"/>
</dbReference>
<evidence type="ECO:0000256" key="4">
    <source>
        <dbReference type="ARBA" id="ARBA00022691"/>
    </source>
</evidence>
<dbReference type="SFLD" id="SFLDG01066">
    <property type="entry name" value="organic_radical-activating_enz"/>
    <property type="match status" value="1"/>
</dbReference>
<dbReference type="PIRSF" id="PIRSF000371">
    <property type="entry name" value="PFL_act_enz"/>
    <property type="match status" value="1"/>
</dbReference>
<dbReference type="SFLD" id="SFLDG01118">
    <property type="entry name" value="activating_enzymes__group_2"/>
    <property type="match status" value="1"/>
</dbReference>
<organism evidence="12 14">
    <name type="scientific">Blautia obeum</name>
    <dbReference type="NCBI Taxonomy" id="40520"/>
    <lineage>
        <taxon>Bacteria</taxon>
        <taxon>Bacillati</taxon>
        <taxon>Bacillota</taxon>
        <taxon>Clostridia</taxon>
        <taxon>Lachnospirales</taxon>
        <taxon>Lachnospiraceae</taxon>
        <taxon>Blautia</taxon>
    </lineage>
</organism>
<sequence length="299" mass="34580">MDNTIRLTNIQHFSVHDGPGVRTTVFTKGCNLKCQWCHNPETIQKKPQISYNEELCIGCGMCVKICPEHHRFDVQNGRHIYERKDCKVCEKCAKQCPTNALSVYGISKTVEEIAEEAYRDSMVFPEFGGVTFSGGECLLQAQNVKKTAEILKQKGIHICIDTALNVAWDTIEEILPYTDLFLVDIKAGTEETHRKYTGVTNRMIKENLKKLSQEADIWIRIPMVHHVNDTEEELNEMIEFISSLGNGVKKIQLLKYHSLGKMKYQWIGKECVEFEEPDELYREHILSKMRELPFYVEWN</sequence>
<dbReference type="InterPro" id="IPR017896">
    <property type="entry name" value="4Fe4S_Fe-S-bd"/>
</dbReference>
<dbReference type="PROSITE" id="PS01087">
    <property type="entry name" value="RADICAL_ACTIVATING"/>
    <property type="match status" value="1"/>
</dbReference>
<dbReference type="InterPro" id="IPR007197">
    <property type="entry name" value="rSAM"/>
</dbReference>
<dbReference type="SUPFAM" id="SSF54862">
    <property type="entry name" value="4Fe-4S ferredoxins"/>
    <property type="match status" value="1"/>
</dbReference>
<dbReference type="EMBL" id="CZBA01000017">
    <property type="protein sequence ID" value="CUP81318.1"/>
    <property type="molecule type" value="Genomic_DNA"/>
</dbReference>
<keyword evidence="3" id="KW-0004">4Fe-4S</keyword>
<feature type="domain" description="4Fe-4S ferredoxin-type" evidence="10">
    <location>
        <begin position="78"/>
        <end position="106"/>
    </location>
</feature>
<evidence type="ECO:0000256" key="6">
    <source>
        <dbReference type="ARBA" id="ARBA00023002"/>
    </source>
</evidence>
<dbReference type="InterPro" id="IPR001989">
    <property type="entry name" value="Radical_activat_CS"/>
</dbReference>
<proteinExistence type="inferred from homology"/>
<dbReference type="InterPro" id="IPR058240">
    <property type="entry name" value="rSAM_sf"/>
</dbReference>
<gene>
    <name evidence="12" type="primary">hpdA_2</name>
    <name evidence="13" type="ORF">DW272_13480</name>
    <name evidence="12" type="ORF">ERS852533_02640</name>
</gene>
<dbReference type="PANTHER" id="PTHR30352">
    <property type="entry name" value="PYRUVATE FORMATE-LYASE-ACTIVATING ENZYME"/>
    <property type="match status" value="1"/>
</dbReference>
<dbReference type="EMBL" id="QRHZ01000007">
    <property type="protein sequence ID" value="RHG16164.1"/>
    <property type="molecule type" value="Genomic_DNA"/>
</dbReference>
<evidence type="ECO:0000256" key="2">
    <source>
        <dbReference type="ARBA" id="ARBA00009777"/>
    </source>
</evidence>
<comment type="cofactor">
    <cofactor evidence="1">
        <name>[4Fe-4S] cluster</name>
        <dbReference type="ChEBI" id="CHEBI:49883"/>
    </cofactor>
</comment>
<evidence type="ECO:0000313" key="12">
    <source>
        <dbReference type="EMBL" id="CUP81318.1"/>
    </source>
</evidence>
<keyword evidence="8" id="KW-0411">Iron-sulfur</keyword>
<evidence type="ECO:0000259" key="10">
    <source>
        <dbReference type="PROSITE" id="PS51379"/>
    </source>
</evidence>
<dbReference type="EC" id="1.97.1.-" evidence="12"/>
<dbReference type="NCBIfam" id="TIGR02494">
    <property type="entry name" value="PFLE_PFLC"/>
    <property type="match status" value="1"/>
</dbReference>
<keyword evidence="7" id="KW-0408">Iron</keyword>
<comment type="similarity">
    <text evidence="2">Belongs to the organic radical-activating enzymes family.</text>
</comment>
<dbReference type="InterPro" id="IPR034457">
    <property type="entry name" value="Organic_radical-activating"/>
</dbReference>
<keyword evidence="6 12" id="KW-0560">Oxidoreductase</keyword>
<dbReference type="Proteomes" id="UP000095413">
    <property type="component" value="Unassembled WGS sequence"/>
</dbReference>
<dbReference type="SUPFAM" id="SSF102114">
    <property type="entry name" value="Radical SAM enzymes"/>
    <property type="match status" value="1"/>
</dbReference>
<evidence type="ECO:0000256" key="8">
    <source>
        <dbReference type="ARBA" id="ARBA00023014"/>
    </source>
</evidence>
<keyword evidence="5" id="KW-0479">Metal-binding</keyword>
<evidence type="ECO:0000313" key="13">
    <source>
        <dbReference type="EMBL" id="RHG16164.1"/>
    </source>
</evidence>
<evidence type="ECO:0000256" key="1">
    <source>
        <dbReference type="ARBA" id="ARBA00001966"/>
    </source>
</evidence>
<reference evidence="13 15" key="2">
    <citation type="submission" date="2018-08" db="EMBL/GenBank/DDBJ databases">
        <title>A genome reference for cultivated species of the human gut microbiota.</title>
        <authorList>
            <person name="Zou Y."/>
            <person name="Xue W."/>
            <person name="Luo G."/>
        </authorList>
    </citation>
    <scope>NUCLEOTIDE SEQUENCE [LARGE SCALE GENOMIC DNA]</scope>
    <source>
        <strain evidence="13 15">AM22-9LB</strain>
    </source>
</reference>
<evidence type="ECO:0000313" key="14">
    <source>
        <dbReference type="Proteomes" id="UP000095413"/>
    </source>
</evidence>
<dbReference type="PROSITE" id="PS51379">
    <property type="entry name" value="4FE4S_FER_2"/>
    <property type="match status" value="2"/>
</dbReference>
<evidence type="ECO:0000256" key="5">
    <source>
        <dbReference type="ARBA" id="ARBA00022723"/>
    </source>
</evidence>
<evidence type="ECO:0000256" key="3">
    <source>
        <dbReference type="ARBA" id="ARBA00022485"/>
    </source>
</evidence>
<reference evidence="12 14" key="1">
    <citation type="submission" date="2015-09" db="EMBL/GenBank/DDBJ databases">
        <authorList>
            <consortium name="Pathogen Informatics"/>
        </authorList>
    </citation>
    <scope>NUCLEOTIDE SEQUENCE [LARGE SCALE GENOMIC DNA]</scope>
    <source>
        <strain evidence="12 14">2789STDY5834921</strain>
    </source>
</reference>
<dbReference type="OrthoDB" id="9782387at2"/>
<dbReference type="Pfam" id="PF04055">
    <property type="entry name" value="Radical_SAM"/>
    <property type="match status" value="1"/>
</dbReference>
<dbReference type="RefSeq" id="WP_055056538.1">
    <property type="nucleotide sequence ID" value="NZ_CZBA01000017.1"/>
</dbReference>
<dbReference type="GO" id="GO:0046872">
    <property type="term" value="F:metal ion binding"/>
    <property type="evidence" value="ECO:0007669"/>
    <property type="project" value="UniProtKB-KW"/>
</dbReference>
<name>A0A174RDA6_9FIRM</name>
<dbReference type="Gene3D" id="3.80.30.10">
    <property type="entry name" value="pyruvate-formate lyase- activating enzyme"/>
    <property type="match status" value="1"/>
</dbReference>
<dbReference type="PROSITE" id="PS51918">
    <property type="entry name" value="RADICAL_SAM"/>
    <property type="match status" value="1"/>
</dbReference>
<dbReference type="GO" id="GO:0016491">
    <property type="term" value="F:oxidoreductase activity"/>
    <property type="evidence" value="ECO:0007669"/>
    <property type="project" value="UniProtKB-KW"/>
</dbReference>
<dbReference type="AlphaFoldDB" id="A0A174RDA6"/>
<keyword evidence="4" id="KW-0949">S-adenosyl-L-methionine</keyword>
<evidence type="ECO:0000256" key="9">
    <source>
        <dbReference type="ARBA" id="ARBA00047365"/>
    </source>
</evidence>
<accession>A0A174RDA6</accession>
<evidence type="ECO:0000256" key="7">
    <source>
        <dbReference type="ARBA" id="ARBA00023004"/>
    </source>
</evidence>
<feature type="domain" description="Radical SAM core" evidence="11">
    <location>
        <begin position="16"/>
        <end position="287"/>
    </location>
</feature>
<feature type="domain" description="4Fe-4S ferredoxin-type" evidence="10">
    <location>
        <begin position="47"/>
        <end position="77"/>
    </location>
</feature>
<dbReference type="GO" id="GO:0051539">
    <property type="term" value="F:4 iron, 4 sulfur cluster binding"/>
    <property type="evidence" value="ECO:0007669"/>
    <property type="project" value="UniProtKB-KW"/>
</dbReference>
<dbReference type="PANTHER" id="PTHR30352:SF4">
    <property type="entry name" value="PYRUVATE FORMATE-LYASE 2-ACTIVATING ENZYME"/>
    <property type="match status" value="1"/>
</dbReference>
<protein>
    <submittedName>
        <fullName evidence="12">4-hydroxyphenylacetate decarboxylase activating enzyme</fullName>
        <ecNumber evidence="12">1.97.1.-</ecNumber>
    </submittedName>
    <submittedName>
        <fullName evidence="13">Glycyl-radical enzyme activating protein</fullName>
    </submittedName>
</protein>
<comment type="catalytic activity">
    <reaction evidence="9">
        <text>glycyl-[protein] + reduced [flavodoxin] + S-adenosyl-L-methionine = glycin-2-yl radical-[protein] + semiquinone [flavodoxin] + 5'-deoxyadenosine + L-methionine + H(+)</text>
        <dbReference type="Rhea" id="RHEA:61976"/>
        <dbReference type="Rhea" id="RHEA-COMP:10622"/>
        <dbReference type="Rhea" id="RHEA-COMP:14480"/>
        <dbReference type="Rhea" id="RHEA-COMP:15993"/>
        <dbReference type="Rhea" id="RHEA-COMP:15994"/>
        <dbReference type="ChEBI" id="CHEBI:15378"/>
        <dbReference type="ChEBI" id="CHEBI:17319"/>
        <dbReference type="ChEBI" id="CHEBI:29947"/>
        <dbReference type="ChEBI" id="CHEBI:32722"/>
        <dbReference type="ChEBI" id="CHEBI:57618"/>
        <dbReference type="ChEBI" id="CHEBI:57844"/>
        <dbReference type="ChEBI" id="CHEBI:59789"/>
        <dbReference type="ChEBI" id="CHEBI:140311"/>
    </reaction>
</comment>
<evidence type="ECO:0000313" key="15">
    <source>
        <dbReference type="Proteomes" id="UP000284220"/>
    </source>
</evidence>
<dbReference type="Proteomes" id="UP000284220">
    <property type="component" value="Unassembled WGS sequence"/>
</dbReference>
<dbReference type="InterPro" id="IPR040074">
    <property type="entry name" value="BssD/PflA/YjjW"/>
</dbReference>
<dbReference type="Gene3D" id="3.30.70.20">
    <property type="match status" value="1"/>
</dbReference>
<dbReference type="Pfam" id="PF12837">
    <property type="entry name" value="Fer4_6"/>
    <property type="match status" value="1"/>
</dbReference>
<dbReference type="InterPro" id="IPR012839">
    <property type="entry name" value="Organic_radical_activase"/>
</dbReference>
<evidence type="ECO:0000259" key="11">
    <source>
        <dbReference type="PROSITE" id="PS51918"/>
    </source>
</evidence>